<protein>
    <submittedName>
        <fullName evidence="1">Uncharacterized protein</fullName>
    </submittedName>
</protein>
<proteinExistence type="predicted"/>
<keyword evidence="2" id="KW-1185">Reference proteome</keyword>
<sequence length="388" mass="43228">MTTDRVKLPELRTLTWRDLDPAARPAFDPAAVADLVRVLPPAAEVPPAGTDWRLIDFWYDRMTEALVEHLGDWVVGWWYTVTIEHYQDRGVIPVWRAERPPVTTPDETLTRIADAVVAWHELLVELATDAGGRFAEAAPTAVDGTGEPPAWRAVQGSGRITIYTTPEDRRLPRPRLLSWADTDSPDRSFDPDTVRAVVDDLLAAFGLPSHGADWRLKDLWLANVSAGLVDRYGRWAVGWRWSVGEGDLDGGPVGSWCCFSHSVTTPEATATTISAALVEWRDWLDDLAERFDRFLPLPADDLDGWERAVAHLVTAVGDRTLYESGWYGCCMTVLGWFLEAAGIESIRRREELLEHAVAGRFDSWVEPPKAVVESVAEDLARRVAVDPA</sequence>
<dbReference type="EMBL" id="FMCS01000003">
    <property type="protein sequence ID" value="SCE90470.1"/>
    <property type="molecule type" value="Genomic_DNA"/>
</dbReference>
<dbReference type="AlphaFoldDB" id="A0A1C4W2M8"/>
<evidence type="ECO:0000313" key="1">
    <source>
        <dbReference type="EMBL" id="SCE90470.1"/>
    </source>
</evidence>
<accession>A0A1C4W2M8</accession>
<dbReference type="Proteomes" id="UP000199629">
    <property type="component" value="Unassembled WGS sequence"/>
</dbReference>
<gene>
    <name evidence="1" type="ORF">GA0070214_103157</name>
</gene>
<evidence type="ECO:0000313" key="2">
    <source>
        <dbReference type="Proteomes" id="UP000199629"/>
    </source>
</evidence>
<reference evidence="2" key="1">
    <citation type="submission" date="2016-06" db="EMBL/GenBank/DDBJ databases">
        <authorList>
            <person name="Varghese N."/>
            <person name="Submissions Spin"/>
        </authorList>
    </citation>
    <scope>NUCLEOTIDE SEQUENCE [LARGE SCALE GENOMIC DNA]</scope>
    <source>
        <strain evidence="2">DSM 45246</strain>
    </source>
</reference>
<organism evidence="1 2">
    <name type="scientific">Micromonospora chaiyaphumensis</name>
    <dbReference type="NCBI Taxonomy" id="307119"/>
    <lineage>
        <taxon>Bacteria</taxon>
        <taxon>Bacillati</taxon>
        <taxon>Actinomycetota</taxon>
        <taxon>Actinomycetes</taxon>
        <taxon>Micromonosporales</taxon>
        <taxon>Micromonosporaceae</taxon>
        <taxon>Micromonospora</taxon>
    </lineage>
</organism>
<name>A0A1C4W2M8_9ACTN</name>